<dbReference type="PANTHER" id="PTHR35801:SF1">
    <property type="entry name" value="PHOSPHOSERINE PHOSPHATASE RSBX"/>
    <property type="match status" value="1"/>
</dbReference>
<protein>
    <submittedName>
        <fullName evidence="2">Transcriptional regulator</fullName>
    </submittedName>
</protein>
<proteinExistence type="predicted"/>
<dbReference type="InterPro" id="IPR001932">
    <property type="entry name" value="PPM-type_phosphatase-like_dom"/>
</dbReference>
<reference evidence="3" key="1">
    <citation type="journal article" date="2019" name="Int. J. Syst. Evol. Microbiol.">
        <title>The Global Catalogue of Microorganisms (GCM) 10K type strain sequencing project: providing services to taxonomists for standard genome sequencing and annotation.</title>
        <authorList>
            <consortium name="The Broad Institute Genomics Platform"/>
            <consortium name="The Broad Institute Genome Sequencing Center for Infectious Disease"/>
            <person name="Wu L."/>
            <person name="Ma J."/>
        </authorList>
    </citation>
    <scope>NUCLEOTIDE SEQUENCE [LARGE SCALE GENOMIC DNA]</scope>
    <source>
        <strain evidence="3">CGMCC 1.10106</strain>
    </source>
</reference>
<organism evidence="2 3">
    <name type="scientific">Sphingomonas psychrolutea</name>
    <dbReference type="NCBI Taxonomy" id="1259676"/>
    <lineage>
        <taxon>Bacteria</taxon>
        <taxon>Pseudomonadati</taxon>
        <taxon>Pseudomonadota</taxon>
        <taxon>Alphaproteobacteria</taxon>
        <taxon>Sphingomonadales</taxon>
        <taxon>Sphingomonadaceae</taxon>
        <taxon>Sphingomonas</taxon>
    </lineage>
</organism>
<keyword evidence="3" id="KW-1185">Reference proteome</keyword>
<dbReference type="InterPro" id="IPR039248">
    <property type="entry name" value="Ptase_RsbX"/>
</dbReference>
<sequence length="331" mass="34995">MDSIPIADPSQTGDARRNAMALAKRLGFSETGIGQVGIVATELAGNLLKHAGGGELLIGGYEDETGSGFECLALDNGPGMANVAACLEDGYSTYGTSGNGLGAVRRQSLVLDIFSQPGRGTAILSRIAINPPRQTPPMSRCGVVSAPYPGETVCGDGFRFIEAEDGFSAMVVDGLGHGVYAAEASNAAVMTFNRLVGKPPEQIAEAMHADLRKTRGAAVGIMCYRKQDGLVRFAGVGNVAGAIFRRGETRRMVSHNGTVGHVARKFQTFDYPAVAPFVAVLASDGLSTSWNLESYPGLQTRHPALIAGVLYRDFRRKQDDVTIMVVRSEPE</sequence>
<dbReference type="Proteomes" id="UP000618591">
    <property type="component" value="Unassembled WGS sequence"/>
</dbReference>
<evidence type="ECO:0000313" key="2">
    <source>
        <dbReference type="EMBL" id="GGA61334.1"/>
    </source>
</evidence>
<dbReference type="Pfam" id="PF07228">
    <property type="entry name" value="SpoIIE"/>
    <property type="match status" value="1"/>
</dbReference>
<comment type="caution">
    <text evidence="2">The sequence shown here is derived from an EMBL/GenBank/DDBJ whole genome shotgun (WGS) entry which is preliminary data.</text>
</comment>
<dbReference type="SUPFAM" id="SSF81606">
    <property type="entry name" value="PP2C-like"/>
    <property type="match status" value="1"/>
</dbReference>
<dbReference type="InterPro" id="IPR036890">
    <property type="entry name" value="HATPase_C_sf"/>
</dbReference>
<feature type="domain" description="PPM-type phosphatase" evidence="1">
    <location>
        <begin position="138"/>
        <end position="328"/>
    </location>
</feature>
<dbReference type="EMBL" id="BMDW01000032">
    <property type="protein sequence ID" value="GGA61334.1"/>
    <property type="molecule type" value="Genomic_DNA"/>
</dbReference>
<dbReference type="CDD" id="cd16934">
    <property type="entry name" value="HATPase_RsbT-like"/>
    <property type="match status" value="1"/>
</dbReference>
<name>A0ABQ1H6V0_9SPHN</name>
<dbReference type="Gene3D" id="3.60.40.10">
    <property type="entry name" value="PPM-type phosphatase domain"/>
    <property type="match status" value="1"/>
</dbReference>
<dbReference type="InterPro" id="IPR036457">
    <property type="entry name" value="PPM-type-like_dom_sf"/>
</dbReference>
<evidence type="ECO:0000313" key="3">
    <source>
        <dbReference type="Proteomes" id="UP000618591"/>
    </source>
</evidence>
<dbReference type="RefSeq" id="WP_188449743.1">
    <property type="nucleotide sequence ID" value="NZ_BMDW01000032.1"/>
</dbReference>
<gene>
    <name evidence="2" type="ORF">GCM10011395_34610</name>
</gene>
<dbReference type="Gene3D" id="3.30.565.10">
    <property type="entry name" value="Histidine kinase-like ATPase, C-terminal domain"/>
    <property type="match status" value="1"/>
</dbReference>
<evidence type="ECO:0000259" key="1">
    <source>
        <dbReference type="SMART" id="SM00331"/>
    </source>
</evidence>
<dbReference type="PANTHER" id="PTHR35801">
    <property type="entry name" value="PHOSPHOSERINE PHOSPHATASE RSBX"/>
    <property type="match status" value="1"/>
</dbReference>
<dbReference type="SMART" id="SM00331">
    <property type="entry name" value="PP2C_SIG"/>
    <property type="match status" value="1"/>
</dbReference>
<accession>A0ABQ1H6V0</accession>
<dbReference type="SUPFAM" id="SSF55874">
    <property type="entry name" value="ATPase domain of HSP90 chaperone/DNA topoisomerase II/histidine kinase"/>
    <property type="match status" value="1"/>
</dbReference>